<dbReference type="STRING" id="390242.SAMN04488024_104127"/>
<proteinExistence type="predicted"/>
<evidence type="ECO:0000313" key="2">
    <source>
        <dbReference type="Proteomes" id="UP000199455"/>
    </source>
</evidence>
<organism evidence="1 2">
    <name type="scientific">Pedobacter soli</name>
    <dbReference type="NCBI Taxonomy" id="390242"/>
    <lineage>
        <taxon>Bacteria</taxon>
        <taxon>Pseudomonadati</taxon>
        <taxon>Bacteroidota</taxon>
        <taxon>Sphingobacteriia</taxon>
        <taxon>Sphingobacteriales</taxon>
        <taxon>Sphingobacteriaceae</taxon>
        <taxon>Pedobacter</taxon>
    </lineage>
</organism>
<evidence type="ECO:0000313" key="1">
    <source>
        <dbReference type="EMBL" id="SDD10890.1"/>
    </source>
</evidence>
<dbReference type="AlphaFoldDB" id="A0A1G6S1W0"/>
<accession>A0A1G6S1W0</accession>
<dbReference type="RefSeq" id="WP_090768234.1">
    <property type="nucleotide sequence ID" value="NZ_FMZH01000004.1"/>
</dbReference>
<sequence>MSSNCNKNNAPRNGTNRLNRLPKALDASFVAIDERDKNSLYQFCDKLAAYINYYYYDGLEKKSNWQSVFNNNAIKEDGTSEPHLALFDAFLELYAIAQKDLNEFTGKHLDYFFETVLGFEKKAAQPDKVYLIVELAKHITQYVLNDKTEFKAGKNSKKQEQFYQLLSDFSFSHAQVASIQSILVDQTEKTKIYASPIANSGDGKGAEITNQDGSWDIFGNTSRDLANIGFAISSPLFRMSEGVRNITLQIVYNVNMGAIPLTPSNFKVSISAEKAWLNLGVTSVGFTNNKLKIVIDADASQPKFVDYNQKIHQNDFRTSFPVLRVEIVTAPNLYSLLNGAAVNQININTAVTGVKNLSVQNNLGKLDPAKPMEIFGAIPTVGSNFYIGSKEIFQQKLASLKLNFEFLDLPATSFTDYYDYYTANGDTYVSNTDFKIKLSYLSQRSWIETAESIAIPITQIIDGVSTPGFTYILGNGYLFGDDDTVAPVSGFSSSFGIPSSIKANYNLDFNETYNLDAADGYIKLQLIGGKFGQTDFPIAFSRAVINKGTGAANLPNAPYLPLITNLTIDYTCSETIALGVGATQSAYNDRIHQFYNLAPFGQAEVHPYTHGTVYLLPQQDNEGELYIGLTNAVVPQNLSLLFKVSEGSANPDFDKAVIKWAYLQHNRWVEFEKINILREQTNGLLTTGIVTLNIPKTVNTDNTLLANGLLWIRAAVTTNAAAVCDIISITAQAAEAQFAVYDDVVPENIAIGAGVISKLKSADNAVKKVTQPYGSFDGKAIESANDYHMRVSEILRHKRRAITLWDYEHLILAQFPEVYTTKCINHTFYNGNVSSYNALSPGEVTIIAVPDIAISNAPNPLQPKVAKNTLGQIKTYLAKNNSAFAKLHVQNPIFEEIKLHFHVKLREGYEENIYLPQLKIQLKALLAPWTSNAATQMEFGGKIEKSTIIYQLEKLAYVDYITCVKMYLFRPAGLEDISAKDLETAETATAASILTAYPDHSIVNINDIAGIGNPDCDCVDCDDNTIDVKGDFVPINECGCN</sequence>
<protein>
    <submittedName>
        <fullName evidence="1">Uncharacterized protein</fullName>
    </submittedName>
</protein>
<reference evidence="2" key="1">
    <citation type="submission" date="2016-10" db="EMBL/GenBank/DDBJ databases">
        <authorList>
            <person name="Varghese N."/>
            <person name="Submissions S."/>
        </authorList>
    </citation>
    <scope>NUCLEOTIDE SEQUENCE [LARGE SCALE GENOMIC DNA]</scope>
    <source>
        <strain evidence="2">DSM 18609</strain>
    </source>
</reference>
<dbReference type="EMBL" id="FMZH01000004">
    <property type="protein sequence ID" value="SDD10890.1"/>
    <property type="molecule type" value="Genomic_DNA"/>
</dbReference>
<gene>
    <name evidence="1" type="ORF">SAMN04488024_104127</name>
</gene>
<name>A0A1G6S1W0_9SPHI</name>
<dbReference type="Proteomes" id="UP000199455">
    <property type="component" value="Unassembled WGS sequence"/>
</dbReference>
<keyword evidence="2" id="KW-1185">Reference proteome</keyword>